<evidence type="ECO:0000313" key="1">
    <source>
        <dbReference type="EMBL" id="KAJ2984902.1"/>
    </source>
</evidence>
<sequence>MTEPFCYSTELASLNAAVTNITFVSPLSPPKATRPTAVIKPFLGNRSYNFTSRIDSDMAMETRFSRMLNSNGIPQDLLEQAILAFQEPAGNTAGDAELQKENEELWEIINEQRALQKKTMERYVEASSTKA</sequence>
<protein>
    <submittedName>
        <fullName evidence="1">Uncharacterized protein</fullName>
    </submittedName>
</protein>
<proteinExistence type="predicted"/>
<dbReference type="EMBL" id="JAPDGR010001203">
    <property type="protein sequence ID" value="KAJ2984902.1"/>
    <property type="molecule type" value="Genomic_DNA"/>
</dbReference>
<keyword evidence="2" id="KW-1185">Reference proteome</keyword>
<dbReference type="Proteomes" id="UP001143856">
    <property type="component" value="Unassembled WGS sequence"/>
</dbReference>
<reference evidence="1" key="1">
    <citation type="submission" date="2022-10" db="EMBL/GenBank/DDBJ databases">
        <title>Genome Sequence of Xylaria curta.</title>
        <authorList>
            <person name="Buettner E."/>
        </authorList>
    </citation>
    <scope>NUCLEOTIDE SEQUENCE</scope>
    <source>
        <strain evidence="1">Babe10</strain>
    </source>
</reference>
<accession>A0ACC1P2A9</accession>
<name>A0ACC1P2A9_9PEZI</name>
<evidence type="ECO:0000313" key="2">
    <source>
        <dbReference type="Proteomes" id="UP001143856"/>
    </source>
</evidence>
<gene>
    <name evidence="1" type="ORF">NUW58_g5820</name>
</gene>
<comment type="caution">
    <text evidence="1">The sequence shown here is derived from an EMBL/GenBank/DDBJ whole genome shotgun (WGS) entry which is preliminary data.</text>
</comment>
<organism evidence="1 2">
    <name type="scientific">Xylaria curta</name>
    <dbReference type="NCBI Taxonomy" id="42375"/>
    <lineage>
        <taxon>Eukaryota</taxon>
        <taxon>Fungi</taxon>
        <taxon>Dikarya</taxon>
        <taxon>Ascomycota</taxon>
        <taxon>Pezizomycotina</taxon>
        <taxon>Sordariomycetes</taxon>
        <taxon>Xylariomycetidae</taxon>
        <taxon>Xylariales</taxon>
        <taxon>Xylariaceae</taxon>
        <taxon>Xylaria</taxon>
    </lineage>
</organism>